<evidence type="ECO:0000313" key="2">
    <source>
        <dbReference type="EMBL" id="MFD1527335.1"/>
    </source>
</evidence>
<feature type="region of interest" description="Disordered" evidence="1">
    <location>
        <begin position="1"/>
        <end position="27"/>
    </location>
</feature>
<dbReference type="EMBL" id="JBHUDH010000183">
    <property type="protein sequence ID" value="MFD1527335.1"/>
    <property type="molecule type" value="Genomic_DNA"/>
</dbReference>
<sequence>MAYQPDAIPDDLPPHPSREGPLSEDTEIERLVSGDGVDSTVVMRWSEYVRAYASSITPPPGLPARFEDADVATVRLSDCSPEEVVALAGWYIWHESDARDLFYESGPTDDDRYESVEAVKRAHPIVHRFDLDIDRVHPQALAISMFSQESGELRSRSFETIEGSEGGTVVYYPPPVDDAAVVLFHDGRGFYCCSTEAAVEAVDDWFRAEFEAWREEGIVPVQFDDSE</sequence>
<evidence type="ECO:0000313" key="3">
    <source>
        <dbReference type="Proteomes" id="UP001597111"/>
    </source>
</evidence>
<dbReference type="RefSeq" id="WP_379731993.1">
    <property type="nucleotide sequence ID" value="NZ_JBHSWZ010000179.1"/>
</dbReference>
<organism evidence="2 3">
    <name type="scientific">Halolamina salina</name>
    <dbReference type="NCBI Taxonomy" id="1220023"/>
    <lineage>
        <taxon>Archaea</taxon>
        <taxon>Methanobacteriati</taxon>
        <taxon>Methanobacteriota</taxon>
        <taxon>Stenosarchaea group</taxon>
        <taxon>Halobacteria</taxon>
        <taxon>Halobacteriales</taxon>
        <taxon>Haloferacaceae</taxon>
    </lineage>
</organism>
<evidence type="ECO:0000256" key="1">
    <source>
        <dbReference type="SAM" id="MobiDB-lite"/>
    </source>
</evidence>
<reference evidence="2 3" key="1">
    <citation type="journal article" date="2019" name="Int. J. Syst. Evol. Microbiol.">
        <title>The Global Catalogue of Microorganisms (GCM) 10K type strain sequencing project: providing services to taxonomists for standard genome sequencing and annotation.</title>
        <authorList>
            <consortium name="The Broad Institute Genomics Platform"/>
            <consortium name="The Broad Institute Genome Sequencing Center for Infectious Disease"/>
            <person name="Wu L."/>
            <person name="Ma J."/>
        </authorList>
    </citation>
    <scope>NUCLEOTIDE SEQUENCE [LARGE SCALE GENOMIC DNA]</scope>
    <source>
        <strain evidence="2 3">CGMCC 1.12285</strain>
    </source>
</reference>
<comment type="caution">
    <text evidence="2">The sequence shown here is derived from an EMBL/GenBank/DDBJ whole genome shotgun (WGS) entry which is preliminary data.</text>
</comment>
<gene>
    <name evidence="2" type="ORF">ACFR9S_13700</name>
</gene>
<proteinExistence type="predicted"/>
<name>A0ABD6B8V3_9EURY</name>
<dbReference type="AlphaFoldDB" id="A0ABD6B8V3"/>
<dbReference type="Proteomes" id="UP001597111">
    <property type="component" value="Unassembled WGS sequence"/>
</dbReference>
<protein>
    <submittedName>
        <fullName evidence="2">Uncharacterized protein</fullName>
    </submittedName>
</protein>
<accession>A0ABD6B8V3</accession>
<keyword evidence="3" id="KW-1185">Reference proteome</keyword>